<proteinExistence type="predicted"/>
<dbReference type="EMBL" id="SRYD01000036">
    <property type="protein sequence ID" value="TGY73053.1"/>
    <property type="molecule type" value="Genomic_DNA"/>
</dbReference>
<reference evidence="1 2" key="1">
    <citation type="submission" date="2019-04" db="EMBL/GenBank/DDBJ databases">
        <title>Microbes associate with the intestines of laboratory mice.</title>
        <authorList>
            <person name="Navarre W."/>
            <person name="Wong E."/>
            <person name="Huang K."/>
            <person name="Tropini C."/>
            <person name="Ng K."/>
            <person name="Yu B."/>
        </authorList>
    </citation>
    <scope>NUCLEOTIDE SEQUENCE [LARGE SCALE GENOMIC DNA]</scope>
    <source>
        <strain evidence="1 2">NM06_A21</strain>
    </source>
</reference>
<protein>
    <submittedName>
        <fullName evidence="1">Uncharacterized protein</fullName>
    </submittedName>
</protein>
<gene>
    <name evidence="1" type="ORF">E5333_09505</name>
</gene>
<name>A0A4S2FUM9_9BACT</name>
<sequence length="67" mass="7308">MLYGPDIICALIDSIEAYGVYMAKNNVAASDTDSANIYYLTRLLRAIISDCCGINNDSVKITEVVET</sequence>
<dbReference type="RefSeq" id="WP_135993488.1">
    <property type="nucleotide sequence ID" value="NZ_SRYD01000036.1"/>
</dbReference>
<dbReference type="AlphaFoldDB" id="A0A4S2FUM9"/>
<evidence type="ECO:0000313" key="1">
    <source>
        <dbReference type="EMBL" id="TGY73053.1"/>
    </source>
</evidence>
<organism evidence="1 2">
    <name type="scientific">Muribaculum intestinale</name>
    <dbReference type="NCBI Taxonomy" id="1796646"/>
    <lineage>
        <taxon>Bacteria</taxon>
        <taxon>Pseudomonadati</taxon>
        <taxon>Bacteroidota</taxon>
        <taxon>Bacteroidia</taxon>
        <taxon>Bacteroidales</taxon>
        <taxon>Muribaculaceae</taxon>
        <taxon>Muribaculum</taxon>
    </lineage>
</organism>
<dbReference type="Proteomes" id="UP000306630">
    <property type="component" value="Unassembled WGS sequence"/>
</dbReference>
<accession>A0A4S2FUM9</accession>
<evidence type="ECO:0000313" key="2">
    <source>
        <dbReference type="Proteomes" id="UP000306630"/>
    </source>
</evidence>
<comment type="caution">
    <text evidence="1">The sequence shown here is derived from an EMBL/GenBank/DDBJ whole genome shotgun (WGS) entry which is preliminary data.</text>
</comment>